<keyword evidence="3" id="KW-1185">Reference proteome</keyword>
<evidence type="ECO:0000313" key="2">
    <source>
        <dbReference type="EMBL" id="KAK1740150.1"/>
    </source>
</evidence>
<organism evidence="2 3">
    <name type="scientific">Skeletonema marinoi</name>
    <dbReference type="NCBI Taxonomy" id="267567"/>
    <lineage>
        <taxon>Eukaryota</taxon>
        <taxon>Sar</taxon>
        <taxon>Stramenopiles</taxon>
        <taxon>Ochrophyta</taxon>
        <taxon>Bacillariophyta</taxon>
        <taxon>Coscinodiscophyceae</taxon>
        <taxon>Thalassiosirophycidae</taxon>
        <taxon>Thalassiosirales</taxon>
        <taxon>Skeletonemataceae</taxon>
        <taxon>Skeletonema</taxon>
        <taxon>Skeletonema marinoi-dohrnii complex</taxon>
    </lineage>
</organism>
<dbReference type="PANTHER" id="PTHR24111:SF0">
    <property type="entry name" value="LEUCINE-RICH REPEAT-CONTAINING PROTEIN"/>
    <property type="match status" value="1"/>
</dbReference>
<name>A0AAD8Y7P4_9STRA</name>
<dbReference type="SUPFAM" id="SSF52047">
    <property type="entry name" value="RNI-like"/>
    <property type="match status" value="1"/>
</dbReference>
<proteinExistence type="predicted"/>
<comment type="caution">
    <text evidence="2">The sequence shown here is derived from an EMBL/GenBank/DDBJ whole genome shotgun (WGS) entry which is preliminary data.</text>
</comment>
<dbReference type="AlphaFoldDB" id="A0AAD8Y7P4"/>
<dbReference type="InterPro" id="IPR052201">
    <property type="entry name" value="LRR-containing_regulator"/>
</dbReference>
<dbReference type="Gene3D" id="3.80.10.10">
    <property type="entry name" value="Ribonuclease Inhibitor"/>
    <property type="match status" value="2"/>
</dbReference>
<dbReference type="Pfam" id="PF13516">
    <property type="entry name" value="LRR_6"/>
    <property type="match status" value="5"/>
</dbReference>
<reference evidence="2" key="1">
    <citation type="submission" date="2023-06" db="EMBL/GenBank/DDBJ databases">
        <title>Survivors Of The Sea: Transcriptome response of Skeletonema marinoi to long-term dormancy.</title>
        <authorList>
            <person name="Pinder M.I.M."/>
            <person name="Kourtchenko O."/>
            <person name="Robertson E.K."/>
            <person name="Larsson T."/>
            <person name="Maumus F."/>
            <person name="Osuna-Cruz C.M."/>
            <person name="Vancaester E."/>
            <person name="Stenow R."/>
            <person name="Vandepoele K."/>
            <person name="Ploug H."/>
            <person name="Bruchert V."/>
            <person name="Godhe A."/>
            <person name="Topel M."/>
        </authorList>
    </citation>
    <scope>NUCLEOTIDE SEQUENCE</scope>
    <source>
        <strain evidence="2">R05AC</strain>
    </source>
</reference>
<sequence length="384" mass="42848">MPNFTWGTIDYYISRLTSPERNPPLRIDICNQHLTDNDAIRLADALLHHSNDSSRCGSKLKLLRLRGNNITSTGFLAICEAIGGVADDISALEELDMGNNRVVSNIDDFAFAMYLLFSAAPNLKHLDLTGNRIGLSNDGDMKLIGEILSLNEHYGGRLETLNLSDNFLCDRAVIHLAETMMISEFKSLTRLDLSLNYIGVRGAEALAEVVACNSTLEHLLLRSNSVGDLGATLFASALKTNDTLLELNLGYNGITSVGMKELRTAVYNTTSLNSLVTSNHTVSILFYGYCADNNDDQYRGCTREQLLEMDQILRINALPKHYPDLPPIPQLKLAFRLRQSFDMKYFHRIDRKHLPEVLRFVSAHVGADKLFYIMKEMPLAVCAS</sequence>
<dbReference type="Proteomes" id="UP001224775">
    <property type="component" value="Unassembled WGS sequence"/>
</dbReference>
<dbReference type="PANTHER" id="PTHR24111">
    <property type="entry name" value="LEUCINE-RICH REPEAT-CONTAINING PROTEIN 34"/>
    <property type="match status" value="1"/>
</dbReference>
<evidence type="ECO:0000256" key="1">
    <source>
        <dbReference type="ARBA" id="ARBA00022737"/>
    </source>
</evidence>
<evidence type="ECO:0000313" key="3">
    <source>
        <dbReference type="Proteomes" id="UP001224775"/>
    </source>
</evidence>
<dbReference type="SMART" id="SM00368">
    <property type="entry name" value="LRR_RI"/>
    <property type="match status" value="5"/>
</dbReference>
<accession>A0AAD8Y7P4</accession>
<dbReference type="InterPro" id="IPR032675">
    <property type="entry name" value="LRR_dom_sf"/>
</dbReference>
<keyword evidence="1" id="KW-0677">Repeat</keyword>
<protein>
    <submittedName>
        <fullName evidence="2">Leucine-rich repeat protein</fullName>
    </submittedName>
</protein>
<dbReference type="InterPro" id="IPR001611">
    <property type="entry name" value="Leu-rich_rpt"/>
</dbReference>
<gene>
    <name evidence="2" type="ORF">QTG54_009100</name>
</gene>
<dbReference type="EMBL" id="JATAAI010000016">
    <property type="protein sequence ID" value="KAK1740150.1"/>
    <property type="molecule type" value="Genomic_DNA"/>
</dbReference>